<evidence type="ECO:0000256" key="2">
    <source>
        <dbReference type="ARBA" id="ARBA00007511"/>
    </source>
</evidence>
<sequence length="213" mass="22869">MSALFQVLMVDLVLAGDNAIVVGMAVAGLPAAIRTRAIFLGIAAAAVLRIVFSLMTVQLLSITGLVLAGGVLLLWVCWKMWREIMDQRAEHKAAEALKDATEDVLSEANAKAAEPEVPTKTLRQALIQIMVADVSMSLDNVLAVAGAARDHEMIMVIGLAVSVILMAVASTFIARLLARYHWIAYVGLAMIGYIAFKMIYDGAFEVLPLVGMK</sequence>
<dbReference type="InterPro" id="IPR022301">
    <property type="entry name" value="Integral_membrane_YjbE"/>
</dbReference>
<feature type="transmembrane region" description="Helical" evidence="6">
    <location>
        <begin position="59"/>
        <end position="81"/>
    </location>
</feature>
<organism evidence="7 8">
    <name type="scientific">Elstera litoralis</name>
    <dbReference type="NCBI Taxonomy" id="552518"/>
    <lineage>
        <taxon>Bacteria</taxon>
        <taxon>Pseudomonadati</taxon>
        <taxon>Pseudomonadota</taxon>
        <taxon>Alphaproteobacteria</taxon>
        <taxon>Rhodospirillales</taxon>
        <taxon>Rhodospirillaceae</taxon>
        <taxon>Elstera</taxon>
    </lineage>
</organism>
<evidence type="ECO:0000256" key="1">
    <source>
        <dbReference type="ARBA" id="ARBA00004141"/>
    </source>
</evidence>
<evidence type="ECO:0000313" key="7">
    <source>
        <dbReference type="EMBL" id="KJV10267.1"/>
    </source>
</evidence>
<gene>
    <name evidence="7" type="ORF">VZ95_06110</name>
</gene>
<reference evidence="7 8" key="1">
    <citation type="submission" date="2015-03" db="EMBL/GenBank/DDBJ databases">
        <title>Draft genome sequence of Elstera litoralis.</title>
        <authorList>
            <person name="Rahalkar M.C."/>
            <person name="Dhakephalkar P.K."/>
            <person name="Pore S.D."/>
            <person name="Arora P."/>
            <person name="Kapse N.G."/>
            <person name="Pandit P.S."/>
        </authorList>
    </citation>
    <scope>NUCLEOTIDE SEQUENCE [LARGE SCALE GENOMIC DNA]</scope>
    <source>
        <strain evidence="7 8">Dia-1</strain>
    </source>
</reference>
<comment type="caution">
    <text evidence="7">The sequence shown here is derived from an EMBL/GenBank/DDBJ whole genome shotgun (WGS) entry which is preliminary data.</text>
</comment>
<name>A0A0F3IUG5_9PROT</name>
<evidence type="ECO:0000256" key="5">
    <source>
        <dbReference type="ARBA" id="ARBA00023136"/>
    </source>
</evidence>
<feature type="transmembrane region" description="Helical" evidence="6">
    <location>
        <begin position="180"/>
        <end position="200"/>
    </location>
</feature>
<dbReference type="OrthoDB" id="9807970at2"/>
<evidence type="ECO:0000256" key="4">
    <source>
        <dbReference type="ARBA" id="ARBA00022989"/>
    </source>
</evidence>
<keyword evidence="8" id="KW-1185">Reference proteome</keyword>
<accession>A0A0F3IUG5</accession>
<evidence type="ECO:0000313" key="8">
    <source>
        <dbReference type="Proteomes" id="UP000033774"/>
    </source>
</evidence>
<keyword evidence="5 6" id="KW-0472">Membrane</keyword>
<dbReference type="PATRIC" id="fig|552518.3.peg.298"/>
<protein>
    <submittedName>
        <fullName evidence="7">Membrane protein</fullName>
    </submittedName>
</protein>
<dbReference type="Proteomes" id="UP000033774">
    <property type="component" value="Unassembled WGS sequence"/>
</dbReference>
<proteinExistence type="inferred from homology"/>
<dbReference type="PANTHER" id="PTHR30238">
    <property type="entry name" value="MEMBRANE BOUND PREDICTED REDOX MODULATOR"/>
    <property type="match status" value="1"/>
</dbReference>
<evidence type="ECO:0000256" key="6">
    <source>
        <dbReference type="SAM" id="Phobius"/>
    </source>
</evidence>
<dbReference type="EMBL" id="LAJY01000124">
    <property type="protein sequence ID" value="KJV10267.1"/>
    <property type="molecule type" value="Genomic_DNA"/>
</dbReference>
<evidence type="ECO:0000256" key="3">
    <source>
        <dbReference type="ARBA" id="ARBA00022692"/>
    </source>
</evidence>
<dbReference type="AlphaFoldDB" id="A0A0F3IUG5"/>
<keyword evidence="4 6" id="KW-1133">Transmembrane helix</keyword>
<comment type="similarity">
    <text evidence="2">Belongs to the TerC family.</text>
</comment>
<comment type="subcellular location">
    <subcellularLocation>
        <location evidence="1">Membrane</location>
        <topology evidence="1">Multi-pass membrane protein</topology>
    </subcellularLocation>
</comment>
<dbReference type="PANTHER" id="PTHR30238:SF4">
    <property type="entry name" value="SLL1022 PROTEIN"/>
    <property type="match status" value="1"/>
</dbReference>
<feature type="transmembrane region" description="Helical" evidence="6">
    <location>
        <begin position="154"/>
        <end position="174"/>
    </location>
</feature>
<dbReference type="Pfam" id="PF03741">
    <property type="entry name" value="TerC"/>
    <property type="match status" value="1"/>
</dbReference>
<dbReference type="RefSeq" id="WP_045775073.1">
    <property type="nucleotide sequence ID" value="NZ_LAJY01000124.1"/>
</dbReference>
<keyword evidence="3 6" id="KW-0812">Transmembrane</keyword>
<dbReference type="InterPro" id="IPR005496">
    <property type="entry name" value="Integral_membrane_TerC"/>
</dbReference>
<dbReference type="NCBIfam" id="TIGR03717">
    <property type="entry name" value="R_switched_YjbE"/>
    <property type="match status" value="1"/>
</dbReference>
<dbReference type="GO" id="GO:0016020">
    <property type="term" value="C:membrane"/>
    <property type="evidence" value="ECO:0007669"/>
    <property type="project" value="UniProtKB-SubCell"/>
</dbReference>